<evidence type="ECO:0000256" key="8">
    <source>
        <dbReference type="ARBA" id="ARBA00023235"/>
    </source>
</evidence>
<evidence type="ECO:0000256" key="7">
    <source>
        <dbReference type="ARBA" id="ARBA00023141"/>
    </source>
</evidence>
<dbReference type="CDD" id="cd00405">
    <property type="entry name" value="PRAI"/>
    <property type="match status" value="1"/>
</dbReference>
<evidence type="ECO:0000313" key="12">
    <source>
        <dbReference type="Proteomes" id="UP000653056"/>
    </source>
</evidence>
<comment type="pathway">
    <text evidence="2 9">Amino-acid biosynthesis; L-tryptophan biosynthesis; L-tryptophan from chorismate: step 3/5.</text>
</comment>
<keyword evidence="8 9" id="KW-0413">Isomerase</keyword>
<keyword evidence="7 9" id="KW-0057">Aromatic amino acid biosynthesis</keyword>
<protein>
    <recommendedName>
        <fullName evidence="4 9">N-(5'-phosphoribosyl)anthranilate isomerase</fullName>
        <shortName evidence="9">PRAI</shortName>
        <ecNumber evidence="3 9">5.3.1.24</ecNumber>
    </recommendedName>
</protein>
<dbReference type="PANTHER" id="PTHR42894:SF1">
    <property type="entry name" value="N-(5'-PHOSPHORIBOSYL)ANTHRANILATE ISOMERASE"/>
    <property type="match status" value="1"/>
</dbReference>
<dbReference type="InterPro" id="IPR001240">
    <property type="entry name" value="PRAI_dom"/>
</dbReference>
<dbReference type="HAMAP" id="MF_00135">
    <property type="entry name" value="PRAI"/>
    <property type="match status" value="1"/>
</dbReference>
<dbReference type="Proteomes" id="UP000653056">
    <property type="component" value="Unassembled WGS sequence"/>
</dbReference>
<evidence type="ECO:0000256" key="4">
    <source>
        <dbReference type="ARBA" id="ARBA00022272"/>
    </source>
</evidence>
<dbReference type="InterPro" id="IPR044643">
    <property type="entry name" value="TrpF_fam"/>
</dbReference>
<dbReference type="PANTHER" id="PTHR42894">
    <property type="entry name" value="N-(5'-PHOSPHORIBOSYL)ANTHRANILATE ISOMERASE"/>
    <property type="match status" value="1"/>
</dbReference>
<evidence type="ECO:0000256" key="5">
    <source>
        <dbReference type="ARBA" id="ARBA00022605"/>
    </source>
</evidence>
<evidence type="ECO:0000256" key="9">
    <source>
        <dbReference type="HAMAP-Rule" id="MF_00135"/>
    </source>
</evidence>
<dbReference type="SUPFAM" id="SSF51366">
    <property type="entry name" value="Ribulose-phoshate binding barrel"/>
    <property type="match status" value="1"/>
</dbReference>
<name>A0ABQ2Z8A8_9GAMM</name>
<sequence length="218" mass="22906">MTRVKICCIGSVEEARLAVRLGASALGLVSEMPSGPGVIDEPLITEITASVPPPIGTFLLTSRTAVAQIVAQQQRCGVNTVQICDRLPPGSHAQLRRSLPGVSLVQVIHVTDQTSVSEARQVAPEVDALLLDSGNQSLPVKELGGTGRTHDWSLSARIAEVSPVPVFLAGGLNAENVGEAIATVRPFGVDICTGVRSDGKLDERKLRQFMEAVKDAAA</sequence>
<accession>A0ABQ2Z8A8</accession>
<evidence type="ECO:0000256" key="2">
    <source>
        <dbReference type="ARBA" id="ARBA00004664"/>
    </source>
</evidence>
<dbReference type="InterPro" id="IPR011060">
    <property type="entry name" value="RibuloseP-bd_barrel"/>
</dbReference>
<dbReference type="EMBL" id="BMXS01000023">
    <property type="protein sequence ID" value="GGY04585.1"/>
    <property type="molecule type" value="Genomic_DNA"/>
</dbReference>
<comment type="similarity">
    <text evidence="9">Belongs to the TrpF family.</text>
</comment>
<dbReference type="InterPro" id="IPR013785">
    <property type="entry name" value="Aldolase_TIM"/>
</dbReference>
<keyword evidence="5 9" id="KW-0028">Amino-acid biosynthesis</keyword>
<evidence type="ECO:0000256" key="1">
    <source>
        <dbReference type="ARBA" id="ARBA00001164"/>
    </source>
</evidence>
<dbReference type="Gene3D" id="3.20.20.70">
    <property type="entry name" value="Aldolase class I"/>
    <property type="match status" value="1"/>
</dbReference>
<evidence type="ECO:0000256" key="6">
    <source>
        <dbReference type="ARBA" id="ARBA00022822"/>
    </source>
</evidence>
<evidence type="ECO:0000313" key="11">
    <source>
        <dbReference type="EMBL" id="GGY04585.1"/>
    </source>
</evidence>
<dbReference type="GO" id="GO:0016853">
    <property type="term" value="F:isomerase activity"/>
    <property type="evidence" value="ECO:0007669"/>
    <property type="project" value="UniProtKB-KW"/>
</dbReference>
<proteinExistence type="inferred from homology"/>
<evidence type="ECO:0000256" key="3">
    <source>
        <dbReference type="ARBA" id="ARBA00012572"/>
    </source>
</evidence>
<reference evidence="12" key="1">
    <citation type="journal article" date="2019" name="Int. J. Syst. Evol. Microbiol.">
        <title>The Global Catalogue of Microorganisms (GCM) 10K type strain sequencing project: providing services to taxonomists for standard genome sequencing and annotation.</title>
        <authorList>
            <consortium name="The Broad Institute Genomics Platform"/>
            <consortium name="The Broad Institute Genome Sequencing Center for Infectious Disease"/>
            <person name="Wu L."/>
            <person name="Ma J."/>
        </authorList>
    </citation>
    <scope>NUCLEOTIDE SEQUENCE [LARGE SCALE GENOMIC DNA]</scope>
    <source>
        <strain evidence="12">KCTC 22228</strain>
    </source>
</reference>
<comment type="catalytic activity">
    <reaction evidence="1 9">
        <text>N-(5-phospho-beta-D-ribosyl)anthranilate = 1-(2-carboxyphenylamino)-1-deoxy-D-ribulose 5-phosphate</text>
        <dbReference type="Rhea" id="RHEA:21540"/>
        <dbReference type="ChEBI" id="CHEBI:18277"/>
        <dbReference type="ChEBI" id="CHEBI:58613"/>
        <dbReference type="EC" id="5.3.1.24"/>
    </reaction>
</comment>
<dbReference type="RefSeq" id="WP_189471551.1">
    <property type="nucleotide sequence ID" value="NZ_BMXS01000023.1"/>
</dbReference>
<dbReference type="Pfam" id="PF00697">
    <property type="entry name" value="PRAI"/>
    <property type="match status" value="1"/>
</dbReference>
<gene>
    <name evidence="9" type="primary">trpF</name>
    <name evidence="11" type="ORF">GCM10007160_35280</name>
</gene>
<evidence type="ECO:0000259" key="10">
    <source>
        <dbReference type="Pfam" id="PF00697"/>
    </source>
</evidence>
<organism evidence="11 12">
    <name type="scientific">Litchfieldella qijiaojingensis</name>
    <dbReference type="NCBI Taxonomy" id="980347"/>
    <lineage>
        <taxon>Bacteria</taxon>
        <taxon>Pseudomonadati</taxon>
        <taxon>Pseudomonadota</taxon>
        <taxon>Gammaproteobacteria</taxon>
        <taxon>Oceanospirillales</taxon>
        <taxon>Halomonadaceae</taxon>
        <taxon>Litchfieldella</taxon>
    </lineage>
</organism>
<comment type="caution">
    <text evidence="11">The sequence shown here is derived from an EMBL/GenBank/DDBJ whole genome shotgun (WGS) entry which is preliminary data.</text>
</comment>
<dbReference type="EC" id="5.3.1.24" evidence="3 9"/>
<keyword evidence="6 9" id="KW-0822">Tryptophan biosynthesis</keyword>
<feature type="domain" description="N-(5'phosphoribosyl) anthranilate isomerase (PRAI)" evidence="10">
    <location>
        <begin position="5"/>
        <end position="211"/>
    </location>
</feature>
<keyword evidence="12" id="KW-1185">Reference proteome</keyword>